<organism evidence="1 2">
    <name type="scientific">Paraburkholderia aspalathi</name>
    <dbReference type="NCBI Taxonomy" id="1324617"/>
    <lineage>
        <taxon>Bacteria</taxon>
        <taxon>Pseudomonadati</taxon>
        <taxon>Pseudomonadota</taxon>
        <taxon>Betaproteobacteria</taxon>
        <taxon>Burkholderiales</taxon>
        <taxon>Burkholderiaceae</taxon>
        <taxon>Paraburkholderia</taxon>
    </lineage>
</organism>
<protein>
    <submittedName>
        <fullName evidence="1">Uncharacterized protein</fullName>
    </submittedName>
</protein>
<evidence type="ECO:0000313" key="2">
    <source>
        <dbReference type="Proteomes" id="UP000198844"/>
    </source>
</evidence>
<gene>
    <name evidence="1" type="ORF">SAMN05192563_10431</name>
</gene>
<dbReference type="RefSeq" id="WP_093645988.1">
    <property type="nucleotide sequence ID" value="NZ_FPBH01000043.1"/>
</dbReference>
<dbReference type="OrthoDB" id="9115154at2"/>
<proteinExistence type="predicted"/>
<name>A0A1I7EPL5_9BURK</name>
<dbReference type="Proteomes" id="UP000198844">
    <property type="component" value="Unassembled WGS sequence"/>
</dbReference>
<evidence type="ECO:0000313" key="1">
    <source>
        <dbReference type="EMBL" id="SFU25866.1"/>
    </source>
</evidence>
<dbReference type="AlphaFoldDB" id="A0A1I7EPL5"/>
<reference evidence="1 2" key="1">
    <citation type="submission" date="2016-10" db="EMBL/GenBank/DDBJ databases">
        <authorList>
            <person name="de Groot N.N."/>
        </authorList>
    </citation>
    <scope>NUCLEOTIDE SEQUENCE [LARGE SCALE GENOMIC DNA]</scope>
    <source>
        <strain evidence="1 2">LMG 27731</strain>
    </source>
</reference>
<accession>A0A1I7EPL5</accession>
<dbReference type="EMBL" id="FPBH01000043">
    <property type="protein sequence ID" value="SFU25866.1"/>
    <property type="molecule type" value="Genomic_DNA"/>
</dbReference>
<sequence>MTTQTNHAGTLNDADELSRPNPDLLAAIAEHRAASAEHIAYVVPMSELWEDVADSNEKCIVIPLPGISAGEIDYNDERLYAEVRYCPDGTALECIMIARERIALSGVAVHLTAAEHHGRLYVLWDFDDMWAFSEYRFNGELAEDMWVASRVAESHSTPGTPHLQLADSRRVIDISEHVVVGIPATC</sequence>